<proteinExistence type="predicted"/>
<dbReference type="Proteomes" id="UP000504640">
    <property type="component" value="Unplaced"/>
</dbReference>
<evidence type="ECO:0000256" key="1">
    <source>
        <dbReference type="SAM" id="MobiDB-lite"/>
    </source>
</evidence>
<feature type="compositionally biased region" description="Gly residues" evidence="1">
    <location>
        <begin position="1"/>
        <end position="21"/>
    </location>
</feature>
<sequence length="96" mass="10062">MGPSRPGGAGALRPAGGGGGEPGHRWSASPAFVAWGAVQSSTLWLPAFGSGVFVGDFRFGPAGVAASRYIEKRNKSREHGIAMRKRLINLPEESEK</sequence>
<reference evidence="3" key="1">
    <citation type="submission" date="2025-08" db="UniProtKB">
        <authorList>
            <consortium name="RefSeq"/>
        </authorList>
    </citation>
    <scope>IDENTIFICATION</scope>
    <source>
        <tissue evidence="3">Blood</tissue>
    </source>
</reference>
<dbReference type="CTD" id="56942"/>
<dbReference type="GeneID" id="116555673"/>
<evidence type="ECO:0000313" key="2">
    <source>
        <dbReference type="Proteomes" id="UP000504640"/>
    </source>
</evidence>
<protein>
    <submittedName>
        <fullName evidence="3">COX assembly mitochondrial protein 2 homolog isoform X2</fullName>
    </submittedName>
</protein>
<dbReference type="RefSeq" id="XP_032140418.1">
    <property type="nucleotide sequence ID" value="XM_032284527.1"/>
</dbReference>
<name>A0A6J3ID45_SAPAP</name>
<feature type="region of interest" description="Disordered" evidence="1">
    <location>
        <begin position="1"/>
        <end position="26"/>
    </location>
</feature>
<organism evidence="2 3">
    <name type="scientific">Sapajus apella</name>
    <name type="common">Brown-capped capuchin</name>
    <name type="synonym">Cebus apella</name>
    <dbReference type="NCBI Taxonomy" id="9515"/>
    <lineage>
        <taxon>Eukaryota</taxon>
        <taxon>Metazoa</taxon>
        <taxon>Chordata</taxon>
        <taxon>Craniata</taxon>
        <taxon>Vertebrata</taxon>
        <taxon>Euteleostomi</taxon>
        <taxon>Mammalia</taxon>
        <taxon>Eutheria</taxon>
        <taxon>Euarchontoglires</taxon>
        <taxon>Primates</taxon>
        <taxon>Haplorrhini</taxon>
        <taxon>Platyrrhini</taxon>
        <taxon>Cebidae</taxon>
        <taxon>Cebinae</taxon>
        <taxon>Sapajus</taxon>
    </lineage>
</organism>
<gene>
    <name evidence="3" type="primary">CMC2</name>
</gene>
<dbReference type="AlphaFoldDB" id="A0A6J3ID45"/>
<accession>A0A6J3ID45</accession>
<keyword evidence="2" id="KW-1185">Reference proteome</keyword>
<evidence type="ECO:0000313" key="3">
    <source>
        <dbReference type="RefSeq" id="XP_032140418.1"/>
    </source>
</evidence>